<keyword evidence="3" id="KW-1185">Reference proteome</keyword>
<dbReference type="SUPFAM" id="SSF51215">
    <property type="entry name" value="Regulatory protein AraC"/>
    <property type="match status" value="1"/>
</dbReference>
<reference evidence="2 3" key="1">
    <citation type="submission" date="2010-08" db="EMBL/GenBank/DDBJ databases">
        <authorList>
            <person name="Weinstock G."/>
            <person name="Sodergren E."/>
            <person name="Clifton S."/>
            <person name="Fulton L."/>
            <person name="Fulton B."/>
            <person name="Courtney L."/>
            <person name="Fronick C."/>
            <person name="Harrison M."/>
            <person name="Strong C."/>
            <person name="Farmer C."/>
            <person name="Delahaunty K."/>
            <person name="Markovic C."/>
            <person name="Hall O."/>
            <person name="Minx P."/>
            <person name="Tomlinson C."/>
            <person name="Mitreva M."/>
            <person name="Hou S."/>
            <person name="Chen J."/>
            <person name="Wollam A."/>
            <person name="Pepin K.H."/>
            <person name="Johnson M."/>
            <person name="Bhonagiri V."/>
            <person name="Zhang X."/>
            <person name="Suruliraj S."/>
            <person name="Warren W."/>
            <person name="Chinwalla A."/>
            <person name="Mardis E.R."/>
            <person name="Wilson R.K."/>
        </authorList>
    </citation>
    <scope>NUCLEOTIDE SEQUENCE [LARGE SCALE GENOMIC DNA]</scope>
    <source>
        <strain evidence="2 3">F0204</strain>
    </source>
</reference>
<dbReference type="Proteomes" id="UP000004097">
    <property type="component" value="Unassembled WGS sequence"/>
</dbReference>
<dbReference type="InterPro" id="IPR037923">
    <property type="entry name" value="HTH-like"/>
</dbReference>
<gene>
    <name evidence="2" type="ORF">HMPREF9430_02060</name>
</gene>
<evidence type="ECO:0000256" key="1">
    <source>
        <dbReference type="ARBA" id="ARBA00023125"/>
    </source>
</evidence>
<evidence type="ECO:0008006" key="4">
    <source>
        <dbReference type="Google" id="ProtNLM"/>
    </source>
</evidence>
<dbReference type="GO" id="GO:0003677">
    <property type="term" value="F:DNA binding"/>
    <property type="evidence" value="ECO:0007669"/>
    <property type="project" value="UniProtKB-KW"/>
</dbReference>
<keyword evidence="1" id="KW-0238">DNA-binding</keyword>
<proteinExistence type="predicted"/>
<dbReference type="STRING" id="706433.HMPREF9430_02060"/>
<name>E7MR69_9FIRM</name>
<dbReference type="EMBL" id="AECQ01000042">
    <property type="protein sequence ID" value="EFW23437.1"/>
    <property type="molecule type" value="Genomic_DNA"/>
</dbReference>
<protein>
    <recommendedName>
        <fullName evidence="4">AraC-type arabinose-binding/dimerisation domain-containing protein</fullName>
    </recommendedName>
</protein>
<accession>E7MR69</accession>
<evidence type="ECO:0000313" key="3">
    <source>
        <dbReference type="Proteomes" id="UP000004097"/>
    </source>
</evidence>
<evidence type="ECO:0000313" key="2">
    <source>
        <dbReference type="EMBL" id="EFW23437.1"/>
    </source>
</evidence>
<dbReference type="HOGENOM" id="CLU_1593457_0_0_9"/>
<dbReference type="AlphaFoldDB" id="E7MR69"/>
<organism evidence="2 3">
    <name type="scientific">Solobacterium moorei F0204</name>
    <dbReference type="NCBI Taxonomy" id="706433"/>
    <lineage>
        <taxon>Bacteria</taxon>
        <taxon>Bacillati</taxon>
        <taxon>Bacillota</taxon>
        <taxon>Erysipelotrichia</taxon>
        <taxon>Erysipelotrichales</taxon>
        <taxon>Erysipelotrichaceae</taxon>
        <taxon>Solobacterium</taxon>
    </lineage>
</organism>
<comment type="caution">
    <text evidence="2">The sequence shown here is derived from an EMBL/GenBank/DDBJ whole genome shotgun (WGS) entry which is preliminary data.</text>
</comment>
<sequence>MPVSGGTQIHEDQGDRKVYPGDFALINSASVHELERTDADHIYHGYAIQISYPYLCYLIENFAEITFRHEYLEEDRKKMTDLLCQLVNAYDSNLLNRRLIVMTALNRFLSILCNQYIVQKENKIITNTIDLVTNTMHYMSIHVFEIFDAKKDRRSDECILWLSFEKV</sequence>